<keyword evidence="5" id="KW-0175">Coiled coil</keyword>
<proteinExistence type="inferred from homology"/>
<evidence type="ECO:0000313" key="8">
    <source>
        <dbReference type="Proteomes" id="UP000319812"/>
    </source>
</evidence>
<evidence type="ECO:0000256" key="4">
    <source>
        <dbReference type="HAMAP-Rule" id="MF_00274"/>
    </source>
</evidence>
<dbReference type="GO" id="GO:0005829">
    <property type="term" value="C:cytosol"/>
    <property type="evidence" value="ECO:0007669"/>
    <property type="project" value="TreeGrafter"/>
</dbReference>
<evidence type="ECO:0000256" key="5">
    <source>
        <dbReference type="SAM" id="Coils"/>
    </source>
</evidence>
<keyword evidence="3 4" id="KW-0238">DNA-binding</keyword>
<dbReference type="InterPro" id="IPR036894">
    <property type="entry name" value="YbaB-like_sf"/>
</dbReference>
<dbReference type="AlphaFoldDB" id="A0A4Y4EVE3"/>
<organism evidence="7 8">
    <name type="scientific">Halomonas halmophila</name>
    <dbReference type="NCBI Taxonomy" id="252"/>
    <lineage>
        <taxon>Bacteria</taxon>
        <taxon>Pseudomonadati</taxon>
        <taxon>Pseudomonadota</taxon>
        <taxon>Gammaproteobacteria</taxon>
        <taxon>Oceanospirillales</taxon>
        <taxon>Halomonadaceae</taxon>
        <taxon>Halomonas</taxon>
    </lineage>
</organism>
<evidence type="ECO:0000256" key="6">
    <source>
        <dbReference type="SAM" id="MobiDB-lite"/>
    </source>
</evidence>
<feature type="region of interest" description="Disordered" evidence="6">
    <location>
        <begin position="93"/>
        <end position="115"/>
    </location>
</feature>
<accession>A0A4Y4EVE3</accession>
<dbReference type="FunFam" id="3.30.1310.10:FF:000001">
    <property type="entry name" value="Nucleoid-associated protein YbaB"/>
    <property type="match status" value="1"/>
</dbReference>
<evidence type="ECO:0000256" key="2">
    <source>
        <dbReference type="ARBA" id="ARBA00022490"/>
    </source>
</evidence>
<gene>
    <name evidence="7" type="ORF">HHA01_07560</name>
</gene>
<keyword evidence="8" id="KW-1185">Reference proteome</keyword>
<dbReference type="PANTHER" id="PTHR33449:SF1">
    <property type="entry name" value="NUCLEOID-ASSOCIATED PROTEIN YBAB"/>
    <property type="match status" value="1"/>
</dbReference>
<reference evidence="7 8" key="1">
    <citation type="submission" date="2019-06" db="EMBL/GenBank/DDBJ databases">
        <title>Whole genome shotgun sequence of Halomonas halmophila NBRC 15537.</title>
        <authorList>
            <person name="Hosoyama A."/>
            <person name="Uohara A."/>
            <person name="Ohji S."/>
            <person name="Ichikawa N."/>
        </authorList>
    </citation>
    <scope>NUCLEOTIDE SEQUENCE [LARGE SCALE GENOMIC DNA]</scope>
    <source>
        <strain evidence="7 8">NBRC 15537</strain>
    </source>
</reference>
<name>A0A4Y4EVE3_9GAMM</name>
<dbReference type="Gene3D" id="3.30.1310.10">
    <property type="entry name" value="Nucleoid-associated protein YbaB-like domain"/>
    <property type="match status" value="1"/>
</dbReference>
<keyword evidence="2 4" id="KW-0963">Cytoplasm</keyword>
<dbReference type="PIRSF" id="PIRSF004555">
    <property type="entry name" value="UCP004555"/>
    <property type="match status" value="1"/>
</dbReference>
<feature type="coiled-coil region" evidence="5">
    <location>
        <begin position="13"/>
        <end position="40"/>
    </location>
</feature>
<dbReference type="Pfam" id="PF02575">
    <property type="entry name" value="YbaB_DNA_bd"/>
    <property type="match status" value="1"/>
</dbReference>
<dbReference type="EMBL" id="BJOC01000012">
    <property type="protein sequence ID" value="GED21779.1"/>
    <property type="molecule type" value="Genomic_DNA"/>
</dbReference>
<dbReference type="HAMAP" id="MF_00274">
    <property type="entry name" value="DNA_YbaB_EbfC"/>
    <property type="match status" value="1"/>
</dbReference>
<dbReference type="GO" id="GO:0043590">
    <property type="term" value="C:bacterial nucleoid"/>
    <property type="evidence" value="ECO:0007669"/>
    <property type="project" value="UniProtKB-UniRule"/>
</dbReference>
<comment type="subcellular location">
    <subcellularLocation>
        <location evidence="4">Cytoplasm</location>
        <location evidence="4">Nucleoid</location>
    </subcellularLocation>
</comment>
<dbReference type="PANTHER" id="PTHR33449">
    <property type="entry name" value="NUCLEOID-ASSOCIATED PROTEIN YBAB"/>
    <property type="match status" value="1"/>
</dbReference>
<comment type="function">
    <text evidence="4">Binds to DNA and alters its conformation. May be involved in regulation of gene expression, nucleoid organization and DNA protection.</text>
</comment>
<comment type="caution">
    <text evidence="7">The sequence shown here is derived from an EMBL/GenBank/DDBJ whole genome shotgun (WGS) entry which is preliminary data.</text>
</comment>
<protein>
    <recommendedName>
        <fullName evidence="4">Nucleoid-associated protein HHA01_07560</fullName>
    </recommendedName>
</protein>
<sequence length="115" mass="12582">MNDEDTAMMKGGMDGLMKQAQEMQEKMQQAQEEVAKAEVQGEAGAGMIKVTMNGRHDVISVDIDPSVMQEDKELLEDLLAAAVNDAVRKVETSSKEMMEEATSGMNLPPGFKMPF</sequence>
<dbReference type="SUPFAM" id="SSF82607">
    <property type="entry name" value="YbaB-like"/>
    <property type="match status" value="1"/>
</dbReference>
<dbReference type="GO" id="GO:0003677">
    <property type="term" value="F:DNA binding"/>
    <property type="evidence" value="ECO:0007669"/>
    <property type="project" value="UniProtKB-UniRule"/>
</dbReference>
<evidence type="ECO:0000256" key="1">
    <source>
        <dbReference type="ARBA" id="ARBA00011738"/>
    </source>
</evidence>
<dbReference type="Proteomes" id="UP000319812">
    <property type="component" value="Unassembled WGS sequence"/>
</dbReference>
<comment type="similarity">
    <text evidence="4">Belongs to the YbaB/EbfC family.</text>
</comment>
<dbReference type="NCBIfam" id="TIGR00103">
    <property type="entry name" value="DNA_YbaB_EbfC"/>
    <property type="match status" value="1"/>
</dbReference>
<evidence type="ECO:0000313" key="7">
    <source>
        <dbReference type="EMBL" id="GED21779.1"/>
    </source>
</evidence>
<dbReference type="InterPro" id="IPR004401">
    <property type="entry name" value="YbaB/EbfC"/>
</dbReference>
<evidence type="ECO:0000256" key="3">
    <source>
        <dbReference type="ARBA" id="ARBA00023125"/>
    </source>
</evidence>
<comment type="subunit">
    <text evidence="1 4">Homodimer.</text>
</comment>